<evidence type="ECO:0000313" key="2">
    <source>
        <dbReference type="Proteomes" id="UP000662821"/>
    </source>
</evidence>
<dbReference type="Proteomes" id="UP000662821">
    <property type="component" value="Chromosome"/>
</dbReference>
<proteinExistence type="predicted"/>
<evidence type="ECO:0000313" key="1">
    <source>
        <dbReference type="EMBL" id="QSX97215.1"/>
    </source>
</evidence>
<gene>
    <name evidence="1" type="ORF">J3P46_04480</name>
</gene>
<dbReference type="EMBL" id="CP071520">
    <property type="protein sequence ID" value="QSX97215.1"/>
    <property type="molecule type" value="Genomic_DNA"/>
</dbReference>
<sequence length="73" mass="8031">MMVLARWEVVYFLGWSELRCAFSGTETVDSVEGADARKAADGTIVLELGHVRGRIEGQPNTAALVQVLDRVLR</sequence>
<protein>
    <submittedName>
        <fullName evidence="1">Uncharacterized protein</fullName>
    </submittedName>
</protein>
<accession>A0AAJ4MU41</accession>
<name>A0AAJ4MU41_9BURK</name>
<organism evidence="1 2">
    <name type="scientific">Janthinobacterium lividum</name>
    <dbReference type="NCBI Taxonomy" id="29581"/>
    <lineage>
        <taxon>Bacteria</taxon>
        <taxon>Pseudomonadati</taxon>
        <taxon>Pseudomonadota</taxon>
        <taxon>Betaproteobacteria</taxon>
        <taxon>Burkholderiales</taxon>
        <taxon>Oxalobacteraceae</taxon>
        <taxon>Janthinobacterium</taxon>
    </lineage>
</organism>
<dbReference type="RefSeq" id="WP_151092503.1">
    <property type="nucleotide sequence ID" value="NZ_CP071520.1"/>
</dbReference>
<reference evidence="1 2" key="1">
    <citation type="submission" date="2021-03" db="EMBL/GenBank/DDBJ databases">
        <title>Draft genome sequence of Janthinobacterium sp. strain PLB02 isolated from infected primmorphs (Lubomirskia baicalensis).</title>
        <authorList>
            <person name="Chernogor L.I."/>
            <person name="Belikov S.I."/>
            <person name="Petrushin I.S."/>
        </authorList>
    </citation>
    <scope>NUCLEOTIDE SEQUENCE [LARGE SCALE GENOMIC DNA]</scope>
    <source>
        <strain evidence="1 2">PLB02</strain>
    </source>
</reference>
<dbReference type="AlphaFoldDB" id="A0AAJ4MU41"/>